<dbReference type="InterPro" id="IPR043129">
    <property type="entry name" value="ATPase_NBD"/>
</dbReference>
<dbReference type="InterPro" id="IPR022673">
    <property type="entry name" value="Hexokinase_C"/>
</dbReference>
<dbReference type="GO" id="GO:0001678">
    <property type="term" value="P:intracellular glucose homeostasis"/>
    <property type="evidence" value="ECO:0007669"/>
    <property type="project" value="InterPro"/>
</dbReference>
<proteinExistence type="inferred from homology"/>
<evidence type="ECO:0000256" key="4">
    <source>
        <dbReference type="ARBA" id="ARBA00022679"/>
    </source>
</evidence>
<dbReference type="UniPathway" id="UPA00109">
    <property type="reaction ID" value="UER00180"/>
</dbReference>
<dbReference type="InterPro" id="IPR001312">
    <property type="entry name" value="Hexokinase"/>
</dbReference>
<evidence type="ECO:0000313" key="13">
    <source>
        <dbReference type="Proteomes" id="UP000277580"/>
    </source>
</evidence>
<dbReference type="SUPFAM" id="SSF53067">
    <property type="entry name" value="Actin-like ATPase domain"/>
    <property type="match status" value="2"/>
</dbReference>
<feature type="region of interest" description="Disordered" evidence="9">
    <location>
        <begin position="1"/>
        <end position="28"/>
    </location>
</feature>
<dbReference type="EC" id="2.7.1.2" evidence="3"/>
<protein>
    <recommendedName>
        <fullName evidence="3">glucokinase</fullName>
        <ecNumber evidence="3">2.7.1.2</ecNumber>
    </recommendedName>
</protein>
<dbReference type="Pfam" id="PF03727">
    <property type="entry name" value="Hexokinase_2"/>
    <property type="match status" value="1"/>
</dbReference>
<dbReference type="PROSITE" id="PS51748">
    <property type="entry name" value="HEXOKINASE_2"/>
    <property type="match status" value="1"/>
</dbReference>
<dbReference type="Gene3D" id="3.30.420.40">
    <property type="match status" value="2"/>
</dbReference>
<dbReference type="InParanoid" id="A0A3N4KW10"/>
<evidence type="ECO:0000256" key="1">
    <source>
        <dbReference type="ARBA" id="ARBA00004888"/>
    </source>
</evidence>
<reference evidence="12 13" key="1">
    <citation type="journal article" date="2018" name="Nat. Ecol. Evol.">
        <title>Pezizomycetes genomes reveal the molecular basis of ectomycorrhizal truffle lifestyle.</title>
        <authorList>
            <person name="Murat C."/>
            <person name="Payen T."/>
            <person name="Noel B."/>
            <person name="Kuo A."/>
            <person name="Morin E."/>
            <person name="Chen J."/>
            <person name="Kohler A."/>
            <person name="Krizsan K."/>
            <person name="Balestrini R."/>
            <person name="Da Silva C."/>
            <person name="Montanini B."/>
            <person name="Hainaut M."/>
            <person name="Levati E."/>
            <person name="Barry K.W."/>
            <person name="Belfiori B."/>
            <person name="Cichocki N."/>
            <person name="Clum A."/>
            <person name="Dockter R.B."/>
            <person name="Fauchery L."/>
            <person name="Guy J."/>
            <person name="Iotti M."/>
            <person name="Le Tacon F."/>
            <person name="Lindquist E.A."/>
            <person name="Lipzen A."/>
            <person name="Malagnac F."/>
            <person name="Mello A."/>
            <person name="Molinier V."/>
            <person name="Miyauchi S."/>
            <person name="Poulain J."/>
            <person name="Riccioni C."/>
            <person name="Rubini A."/>
            <person name="Sitrit Y."/>
            <person name="Splivallo R."/>
            <person name="Traeger S."/>
            <person name="Wang M."/>
            <person name="Zifcakova L."/>
            <person name="Wipf D."/>
            <person name="Zambonelli A."/>
            <person name="Paolocci F."/>
            <person name="Nowrousian M."/>
            <person name="Ottonello S."/>
            <person name="Baldrian P."/>
            <person name="Spatafora J.W."/>
            <person name="Henrissat B."/>
            <person name="Nagy L.G."/>
            <person name="Aury J.M."/>
            <person name="Wincker P."/>
            <person name="Grigoriev I.V."/>
            <person name="Bonfante P."/>
            <person name="Martin F.M."/>
        </authorList>
    </citation>
    <scope>NUCLEOTIDE SEQUENCE [LARGE SCALE GENOMIC DNA]</scope>
    <source>
        <strain evidence="12 13">CCBAS932</strain>
    </source>
</reference>
<evidence type="ECO:0000259" key="10">
    <source>
        <dbReference type="Pfam" id="PF00349"/>
    </source>
</evidence>
<dbReference type="GO" id="GO:0008865">
    <property type="term" value="F:fructokinase activity"/>
    <property type="evidence" value="ECO:0007669"/>
    <property type="project" value="TreeGrafter"/>
</dbReference>
<dbReference type="OrthoDB" id="419537at2759"/>
<dbReference type="Gene3D" id="3.40.367.20">
    <property type="match status" value="2"/>
</dbReference>
<dbReference type="InterPro" id="IPR022672">
    <property type="entry name" value="Hexokinase_N"/>
</dbReference>
<keyword evidence="13" id="KW-1185">Reference proteome</keyword>
<feature type="domain" description="Hexokinase N-terminal" evidence="10">
    <location>
        <begin position="194"/>
        <end position="391"/>
    </location>
</feature>
<keyword evidence="7" id="KW-0067">ATP-binding</keyword>
<comment type="pathway">
    <text evidence="1">Carbohydrate degradation; glycolysis; D-glyceraldehyde 3-phosphate and glycerone phosphate from D-glucose: step 1/4.</text>
</comment>
<sequence>MTGLPTPNVAGPPARFRSAPHLPHTSSHKITSNAINSVSTPHCSPSSDAKIKDNLRVTPFPATVSPSIYFPTSLPSLRLLSLALLLIALGLQFFHKPFIDVLPRPTSRLKPTPTRLVPQEIFGSKSTSAASSTPETVPENISGFAICGPQKNYQNDPDPEIYSDIPHQTFVRKLETSSVENSHMGGNMTLIEKAKSIAAEFEYTPEQARAGVKEFLRLMDVGLSNDGEAMTMIPTYVTKVPNGTEEGVYLAVDLGGTNFRVCSITLKGDTTFSIQQSKVAIPKALMVSDSKSLFSFLAKNIAEFVKEHHSDHFAEDATHHLHLGFTFSFPVDQKAVNKGYLIRWTKGFDIPDAIGKDVCALLQAEIDILGLPVVVAALVNDTVGTLMARSYTSPGKTGTLLGAIFGTGTNGAYVEKLSRITKMTKPGANVGEYDKSTGEMVVNTEWGSFDNDMKVLPDTPYDRALDKNSVNPGIQMFEKRVSGMFLGEILRNAVLALKESHNIFSTATIKTDSALYTPWSLDTSVLSYIEADETPNYLVTRETIQKEMGVYGTTVEEAEAIKTIVHAIGKRSARLSAVTIAAIVLATGKLGNAPKPNTQSAESSDTKDLSFIEQGINAIVTAVLGKPDAAPLVDAPAPTSESPVKADKAISEDDIIDIGVDGSVVEFYPNFEGHFRQALRDIPEVGEEGERKIRIGVAKDGSGVGAALIALVAYKMMNNIA</sequence>
<dbReference type="GO" id="GO:0005739">
    <property type="term" value="C:mitochondrion"/>
    <property type="evidence" value="ECO:0007669"/>
    <property type="project" value="TreeGrafter"/>
</dbReference>
<evidence type="ECO:0000256" key="6">
    <source>
        <dbReference type="ARBA" id="ARBA00022777"/>
    </source>
</evidence>
<dbReference type="FunFam" id="3.30.420.40:FF:000034">
    <property type="entry name" value="Phosphotransferase"/>
    <property type="match status" value="1"/>
</dbReference>
<dbReference type="PROSITE" id="PS00378">
    <property type="entry name" value="HEXOKINASE_1"/>
    <property type="match status" value="1"/>
</dbReference>
<dbReference type="PANTHER" id="PTHR19443">
    <property type="entry name" value="HEXOKINASE"/>
    <property type="match status" value="1"/>
</dbReference>
<dbReference type="InterPro" id="IPR019807">
    <property type="entry name" value="Hexokinase_BS"/>
</dbReference>
<evidence type="ECO:0000256" key="5">
    <source>
        <dbReference type="ARBA" id="ARBA00022741"/>
    </source>
</evidence>
<evidence type="ECO:0000256" key="7">
    <source>
        <dbReference type="ARBA" id="ARBA00022840"/>
    </source>
</evidence>
<dbReference type="PANTHER" id="PTHR19443:SF30">
    <property type="entry name" value="GLUCOKINASE-1-RELATED"/>
    <property type="match status" value="1"/>
</dbReference>
<feature type="domain" description="Hexokinase C-terminal" evidence="11">
    <location>
        <begin position="401"/>
        <end position="712"/>
    </location>
</feature>
<keyword evidence="6" id="KW-0418">Kinase</keyword>
<dbReference type="Pfam" id="PF00349">
    <property type="entry name" value="Hexokinase_1"/>
    <property type="match status" value="1"/>
</dbReference>
<dbReference type="STRING" id="1392247.A0A3N4KW10"/>
<dbReference type="EMBL" id="ML119116">
    <property type="protein sequence ID" value="RPB14736.1"/>
    <property type="molecule type" value="Genomic_DNA"/>
</dbReference>
<keyword evidence="4" id="KW-0808">Transferase</keyword>
<dbReference type="GO" id="GO:0006006">
    <property type="term" value="P:glucose metabolic process"/>
    <property type="evidence" value="ECO:0007669"/>
    <property type="project" value="TreeGrafter"/>
</dbReference>
<dbReference type="GO" id="GO:0005829">
    <property type="term" value="C:cytosol"/>
    <property type="evidence" value="ECO:0007669"/>
    <property type="project" value="TreeGrafter"/>
</dbReference>
<evidence type="ECO:0000259" key="11">
    <source>
        <dbReference type="Pfam" id="PF03727"/>
    </source>
</evidence>
<evidence type="ECO:0000256" key="2">
    <source>
        <dbReference type="ARBA" id="ARBA00009225"/>
    </source>
</evidence>
<gene>
    <name evidence="12" type="ORF">P167DRAFT_603780</name>
</gene>
<accession>A0A3N4KW10</accession>
<evidence type="ECO:0000256" key="8">
    <source>
        <dbReference type="ARBA" id="ARBA00023152"/>
    </source>
</evidence>
<keyword evidence="5" id="KW-0547">Nucleotide-binding</keyword>
<dbReference type="Proteomes" id="UP000277580">
    <property type="component" value="Unassembled WGS sequence"/>
</dbReference>
<evidence type="ECO:0000313" key="12">
    <source>
        <dbReference type="EMBL" id="RPB14736.1"/>
    </source>
</evidence>
<name>A0A3N4KW10_9PEZI</name>
<organism evidence="12 13">
    <name type="scientific">Morchella conica CCBAS932</name>
    <dbReference type="NCBI Taxonomy" id="1392247"/>
    <lineage>
        <taxon>Eukaryota</taxon>
        <taxon>Fungi</taxon>
        <taxon>Dikarya</taxon>
        <taxon>Ascomycota</taxon>
        <taxon>Pezizomycotina</taxon>
        <taxon>Pezizomycetes</taxon>
        <taxon>Pezizales</taxon>
        <taxon>Morchellaceae</taxon>
        <taxon>Morchella</taxon>
    </lineage>
</organism>
<dbReference type="GO" id="GO:0005536">
    <property type="term" value="F:D-glucose binding"/>
    <property type="evidence" value="ECO:0007669"/>
    <property type="project" value="InterPro"/>
</dbReference>
<evidence type="ECO:0000256" key="9">
    <source>
        <dbReference type="SAM" id="MobiDB-lite"/>
    </source>
</evidence>
<keyword evidence="8" id="KW-0324">Glycolysis</keyword>
<dbReference type="GO" id="GO:0004340">
    <property type="term" value="F:glucokinase activity"/>
    <property type="evidence" value="ECO:0007669"/>
    <property type="project" value="UniProtKB-EC"/>
</dbReference>
<dbReference type="AlphaFoldDB" id="A0A3N4KW10"/>
<dbReference type="GO" id="GO:0006096">
    <property type="term" value="P:glycolytic process"/>
    <property type="evidence" value="ECO:0007669"/>
    <property type="project" value="UniProtKB-UniPathway"/>
</dbReference>
<evidence type="ECO:0000256" key="3">
    <source>
        <dbReference type="ARBA" id="ARBA00012323"/>
    </source>
</evidence>
<dbReference type="GO" id="GO:0005524">
    <property type="term" value="F:ATP binding"/>
    <property type="evidence" value="ECO:0007669"/>
    <property type="project" value="UniProtKB-KW"/>
</dbReference>
<dbReference type="FunCoup" id="A0A3N4KW10">
    <property type="interactions" value="1035"/>
</dbReference>
<comment type="similarity">
    <text evidence="2">Belongs to the hexokinase family.</text>
</comment>
<dbReference type="PRINTS" id="PR00475">
    <property type="entry name" value="HEXOKINASE"/>
</dbReference>